<dbReference type="RefSeq" id="WP_148073485.1">
    <property type="nucleotide sequence ID" value="NZ_CP042913.1"/>
</dbReference>
<evidence type="ECO:0008006" key="4">
    <source>
        <dbReference type="Google" id="ProtNLM"/>
    </source>
</evidence>
<name>A0A5B9Q7D8_9BACT</name>
<dbReference type="OrthoDB" id="291549at2"/>
<dbReference type="AlphaFoldDB" id="A0A5B9Q7D8"/>
<accession>A0A5B9Q7D8</accession>
<feature type="compositionally biased region" description="Basic and acidic residues" evidence="1">
    <location>
        <begin position="73"/>
        <end position="85"/>
    </location>
</feature>
<organism evidence="2 3">
    <name type="scientific">Bythopirellula goksoeyrii</name>
    <dbReference type="NCBI Taxonomy" id="1400387"/>
    <lineage>
        <taxon>Bacteria</taxon>
        <taxon>Pseudomonadati</taxon>
        <taxon>Planctomycetota</taxon>
        <taxon>Planctomycetia</taxon>
        <taxon>Pirellulales</taxon>
        <taxon>Lacipirellulaceae</taxon>
        <taxon>Bythopirellula</taxon>
    </lineage>
</organism>
<sequence>MTVNISSSDKRILEEAVNSGLYKDTQEALREAIFLLREKTATQDGNVLSNATWRDRLHQHLTNTPATEATFVDDSRESIYEGRGE</sequence>
<feature type="region of interest" description="Disordered" evidence="1">
    <location>
        <begin position="64"/>
        <end position="85"/>
    </location>
</feature>
<gene>
    <name evidence="2" type="ORF">Pr1d_21950</name>
</gene>
<reference evidence="2 3" key="1">
    <citation type="submission" date="2019-08" db="EMBL/GenBank/DDBJ databases">
        <title>Deep-cultivation of Planctomycetes and their phenomic and genomic characterization uncovers novel biology.</title>
        <authorList>
            <person name="Wiegand S."/>
            <person name="Jogler M."/>
            <person name="Boedeker C."/>
            <person name="Pinto D."/>
            <person name="Vollmers J."/>
            <person name="Rivas-Marin E."/>
            <person name="Kohn T."/>
            <person name="Peeters S.H."/>
            <person name="Heuer A."/>
            <person name="Rast P."/>
            <person name="Oberbeckmann S."/>
            <person name="Bunk B."/>
            <person name="Jeske O."/>
            <person name="Meyerdierks A."/>
            <person name="Storesund J.E."/>
            <person name="Kallscheuer N."/>
            <person name="Luecker S."/>
            <person name="Lage O.M."/>
            <person name="Pohl T."/>
            <person name="Merkel B.J."/>
            <person name="Hornburger P."/>
            <person name="Mueller R.-W."/>
            <person name="Bruemmer F."/>
            <person name="Labrenz M."/>
            <person name="Spormann A.M."/>
            <person name="Op den Camp H."/>
            <person name="Overmann J."/>
            <person name="Amann R."/>
            <person name="Jetten M.S.M."/>
            <person name="Mascher T."/>
            <person name="Medema M.H."/>
            <person name="Devos D.P."/>
            <person name="Kaster A.-K."/>
            <person name="Ovreas L."/>
            <person name="Rohde M."/>
            <person name="Galperin M.Y."/>
            <person name="Jogler C."/>
        </authorList>
    </citation>
    <scope>NUCLEOTIDE SEQUENCE [LARGE SCALE GENOMIC DNA]</scope>
    <source>
        <strain evidence="2 3">Pr1d</strain>
    </source>
</reference>
<keyword evidence="3" id="KW-1185">Reference proteome</keyword>
<proteinExistence type="predicted"/>
<evidence type="ECO:0000256" key="1">
    <source>
        <dbReference type="SAM" id="MobiDB-lite"/>
    </source>
</evidence>
<dbReference type="EMBL" id="CP042913">
    <property type="protein sequence ID" value="QEG34907.1"/>
    <property type="molecule type" value="Genomic_DNA"/>
</dbReference>
<protein>
    <recommendedName>
        <fullName evidence="4">Antitoxin ParD1</fullName>
    </recommendedName>
</protein>
<evidence type="ECO:0000313" key="2">
    <source>
        <dbReference type="EMBL" id="QEG34907.1"/>
    </source>
</evidence>
<dbReference type="Proteomes" id="UP000323917">
    <property type="component" value="Chromosome"/>
</dbReference>
<dbReference type="KEGG" id="bgok:Pr1d_21950"/>
<evidence type="ECO:0000313" key="3">
    <source>
        <dbReference type="Proteomes" id="UP000323917"/>
    </source>
</evidence>